<protein>
    <submittedName>
        <fullName evidence="4">PspC domain-containing protein</fullName>
    </submittedName>
</protein>
<keyword evidence="5" id="KW-1185">Reference proteome</keyword>
<feature type="domain" description="Phage shock protein PspC N-terminal" evidence="3">
    <location>
        <begin position="30"/>
        <end position="82"/>
    </location>
</feature>
<evidence type="ECO:0000313" key="5">
    <source>
        <dbReference type="Proteomes" id="UP000831775"/>
    </source>
</evidence>
<feature type="compositionally biased region" description="Low complexity" evidence="1">
    <location>
        <begin position="178"/>
        <end position="241"/>
    </location>
</feature>
<keyword evidence="2" id="KW-0472">Membrane</keyword>
<dbReference type="Proteomes" id="UP000831775">
    <property type="component" value="Chromosome"/>
</dbReference>
<feature type="region of interest" description="Disordered" evidence="1">
    <location>
        <begin position="178"/>
        <end position="249"/>
    </location>
</feature>
<keyword evidence="2" id="KW-0812">Transmembrane</keyword>
<feature type="transmembrane region" description="Helical" evidence="2">
    <location>
        <begin position="58"/>
        <end position="80"/>
    </location>
</feature>
<accession>A0ABY4FZG9</accession>
<feature type="transmembrane region" description="Helical" evidence="2">
    <location>
        <begin position="342"/>
        <end position="364"/>
    </location>
</feature>
<reference evidence="4 5" key="1">
    <citation type="submission" date="2022-04" db="EMBL/GenBank/DDBJ databases">
        <title>Leucobacter sp. isolated from rhizosphere of onion.</title>
        <authorList>
            <person name="Won M."/>
            <person name="Lee C.-M."/>
            <person name="Woen H.-Y."/>
            <person name="Kwon S.-W."/>
        </authorList>
    </citation>
    <scope>NUCLEOTIDE SEQUENCE [LARGE SCALE GENOMIC DNA]</scope>
    <source>
        <strain evidence="4 5">H25R-14</strain>
    </source>
</reference>
<feature type="compositionally biased region" description="Basic and acidic residues" evidence="1">
    <location>
        <begin position="530"/>
        <end position="554"/>
    </location>
</feature>
<feature type="transmembrane region" description="Helical" evidence="2">
    <location>
        <begin position="300"/>
        <end position="322"/>
    </location>
</feature>
<feature type="region of interest" description="Disordered" evidence="1">
    <location>
        <begin position="522"/>
        <end position="585"/>
    </location>
</feature>
<dbReference type="InterPro" id="IPR007168">
    <property type="entry name" value="Phageshock_PspC_N"/>
</dbReference>
<gene>
    <name evidence="4" type="ORF">MUN76_06790</name>
</gene>
<dbReference type="EMBL" id="CP095043">
    <property type="protein sequence ID" value="UOQ61658.1"/>
    <property type="molecule type" value="Genomic_DNA"/>
</dbReference>
<feature type="transmembrane region" description="Helical" evidence="2">
    <location>
        <begin position="371"/>
        <end position="392"/>
    </location>
</feature>
<name>A0ABY4FZG9_9MICO</name>
<dbReference type="Pfam" id="PF04024">
    <property type="entry name" value="PspC"/>
    <property type="match status" value="1"/>
</dbReference>
<evidence type="ECO:0000256" key="1">
    <source>
        <dbReference type="SAM" id="MobiDB-lite"/>
    </source>
</evidence>
<evidence type="ECO:0000313" key="4">
    <source>
        <dbReference type="EMBL" id="UOQ61658.1"/>
    </source>
</evidence>
<feature type="transmembrane region" description="Helical" evidence="2">
    <location>
        <begin position="142"/>
        <end position="163"/>
    </location>
</feature>
<keyword evidence="2" id="KW-1133">Transmembrane helix</keyword>
<sequence length="600" mass="62593">MNTTPDSDTTVPPPPPAGGFFAWIRNLGIVRSDDRWFTGVASGIAAKANIDPLIVRGVFVVLALLGGPGILLYLVGWLLLPDTLGRIHVEEIIRGRAQTGVLITAIAIAAIVCIPVLIGMFFAPPFTLWGWDAWSAIGMPDWLSATIAWVCWIAILVFAGIWLRRALLNRGRAQADATSDTASAATGSTGTGSTAAGTAATGSTEADGSAPPAASAAYDGAPGSAPGATPGAAAPGASAHDAPSDEWSRKFAETADDWGARAGQWGEQAGAAAGRWGENVGRQADEWSARYAEHHDAHKLGAAHTIITIALALLAGGLTALWVPSTGAFADVTATAESATPIAVIAALVAALGVLAVSLIVAGIRGRHTGFVGFLAACAVVALLFTAVLPWGTRFQPFGTLQVDGLHEPGAVLLAGNARVDLEDLDDTGIPAESGTGADLVVWQLTGNATVTLPAEHPTVVSVYLLAGNVGEQWGEDARNTAGPFLSKRITANLDGVAADDPEVAHVEVYMLAGNVRVVGSTSDSALSEEAQRNIEADTRSSRTADADTLREQRELEDELDRLEWQLDEPGLTSSEREDLEADRTRLERDLERLELEVSR</sequence>
<evidence type="ECO:0000259" key="3">
    <source>
        <dbReference type="Pfam" id="PF04024"/>
    </source>
</evidence>
<dbReference type="RefSeq" id="WP_244688301.1">
    <property type="nucleotide sequence ID" value="NZ_CP095043.1"/>
</dbReference>
<proteinExistence type="predicted"/>
<evidence type="ECO:0000256" key="2">
    <source>
        <dbReference type="SAM" id="Phobius"/>
    </source>
</evidence>
<feature type="transmembrane region" description="Helical" evidence="2">
    <location>
        <begin position="101"/>
        <end position="122"/>
    </location>
</feature>
<organism evidence="4 5">
    <name type="scientific">Leucobacter rhizosphaerae</name>
    <dbReference type="NCBI Taxonomy" id="2932245"/>
    <lineage>
        <taxon>Bacteria</taxon>
        <taxon>Bacillati</taxon>
        <taxon>Actinomycetota</taxon>
        <taxon>Actinomycetes</taxon>
        <taxon>Micrococcales</taxon>
        <taxon>Microbacteriaceae</taxon>
        <taxon>Leucobacter</taxon>
    </lineage>
</organism>